<proteinExistence type="predicted"/>
<organism evidence="1">
    <name type="scientific">virus sp. ctpeS3</name>
    <dbReference type="NCBI Taxonomy" id="2826815"/>
    <lineage>
        <taxon>Viruses</taxon>
    </lineage>
</organism>
<accession>A0A8S5R9N3</accession>
<dbReference type="EMBL" id="BK015845">
    <property type="protein sequence ID" value="DAE27765.1"/>
    <property type="molecule type" value="Genomic_DNA"/>
</dbReference>
<evidence type="ECO:0000313" key="1">
    <source>
        <dbReference type="EMBL" id="DAE27765.1"/>
    </source>
</evidence>
<sequence length="38" mass="3959">MLICQCTTAPGLIAGQLATAPTAAHLIFGTAKRDIEYP</sequence>
<name>A0A8S5R9N3_9VIRU</name>
<reference evidence="1" key="1">
    <citation type="journal article" date="2021" name="Proc. Natl. Acad. Sci. U.S.A.">
        <title>A Catalog of Tens of Thousands of Viruses from Human Metagenomes Reveals Hidden Associations with Chronic Diseases.</title>
        <authorList>
            <person name="Tisza M.J."/>
            <person name="Buck C.B."/>
        </authorList>
    </citation>
    <scope>NUCLEOTIDE SEQUENCE</scope>
    <source>
        <strain evidence="1">CtpeS3</strain>
    </source>
</reference>
<protein>
    <submittedName>
        <fullName evidence="1">Uncharacterized protein</fullName>
    </submittedName>
</protein>